<reference evidence="6 7" key="1">
    <citation type="submission" date="2024-05" db="EMBL/GenBank/DDBJ databases">
        <authorList>
            <person name="Liu Q."/>
            <person name="Xin Y.-H."/>
        </authorList>
    </citation>
    <scope>NUCLEOTIDE SEQUENCE [LARGE SCALE GENOMIC DNA]</scope>
    <source>
        <strain evidence="6 7">CGMCC 1.10181</strain>
    </source>
</reference>
<evidence type="ECO:0000313" key="7">
    <source>
        <dbReference type="Proteomes" id="UP001419910"/>
    </source>
</evidence>
<dbReference type="PANTHER" id="PTHR43537:SF24">
    <property type="entry name" value="GLUCONATE OPERON TRANSCRIPTIONAL REPRESSOR"/>
    <property type="match status" value="1"/>
</dbReference>
<evidence type="ECO:0000256" key="2">
    <source>
        <dbReference type="ARBA" id="ARBA00023125"/>
    </source>
</evidence>
<dbReference type="SUPFAM" id="SSF46785">
    <property type="entry name" value="Winged helix' DNA-binding domain"/>
    <property type="match status" value="1"/>
</dbReference>
<dbReference type="PANTHER" id="PTHR43537">
    <property type="entry name" value="TRANSCRIPTIONAL REGULATOR, GNTR FAMILY"/>
    <property type="match status" value="1"/>
</dbReference>
<accession>A0ABU9Y2T1</accession>
<keyword evidence="2" id="KW-0238">DNA-binding</keyword>
<proteinExistence type="predicted"/>
<dbReference type="Pfam" id="PF00392">
    <property type="entry name" value="GntR"/>
    <property type="match status" value="1"/>
</dbReference>
<evidence type="ECO:0000259" key="5">
    <source>
        <dbReference type="PROSITE" id="PS50949"/>
    </source>
</evidence>
<evidence type="ECO:0000256" key="1">
    <source>
        <dbReference type="ARBA" id="ARBA00023015"/>
    </source>
</evidence>
<gene>
    <name evidence="6" type="ORF">ABC974_10795</name>
</gene>
<feature type="coiled-coil region" evidence="4">
    <location>
        <begin position="113"/>
        <end position="140"/>
    </location>
</feature>
<evidence type="ECO:0000256" key="3">
    <source>
        <dbReference type="ARBA" id="ARBA00023163"/>
    </source>
</evidence>
<organism evidence="6 7">
    <name type="scientific">Sphingomonas oligophenolica</name>
    <dbReference type="NCBI Taxonomy" id="301154"/>
    <lineage>
        <taxon>Bacteria</taxon>
        <taxon>Pseudomonadati</taxon>
        <taxon>Pseudomonadota</taxon>
        <taxon>Alphaproteobacteria</taxon>
        <taxon>Sphingomonadales</taxon>
        <taxon>Sphingomonadaceae</taxon>
        <taxon>Sphingomonas</taxon>
    </lineage>
</organism>
<sequence>MENPDPPLSYPPAGYRSPRPAPVPTLVAWAHEHLLSMLVSMEIAPGTRIGIDAVARKLGISQTPIREALSRLEAEKLVIKVPNVGYHASAQMTPSEVSDLYVLRQLIEPYAAARAAESMTDETLRQLAAMEEEMDRIQAETGVAYARFAEADAMLHSLVATGSGNPLIADTIARLHMHLHIFRFLFNTNAPQEAAQEHAEIIHALLARDPAAAEAAMRTHLERSRVRMEEASVRIAARTSPEPRAVSPARRGGI</sequence>
<dbReference type="EMBL" id="JBDIME010000007">
    <property type="protein sequence ID" value="MEN2790114.1"/>
    <property type="molecule type" value="Genomic_DNA"/>
</dbReference>
<dbReference type="InterPro" id="IPR036388">
    <property type="entry name" value="WH-like_DNA-bd_sf"/>
</dbReference>
<dbReference type="SMART" id="SM00345">
    <property type="entry name" value="HTH_GNTR"/>
    <property type="match status" value="1"/>
</dbReference>
<keyword evidence="3" id="KW-0804">Transcription</keyword>
<dbReference type="RefSeq" id="WP_345840426.1">
    <property type="nucleotide sequence ID" value="NZ_JBDIME010000007.1"/>
</dbReference>
<dbReference type="InterPro" id="IPR036390">
    <property type="entry name" value="WH_DNA-bd_sf"/>
</dbReference>
<dbReference type="InterPro" id="IPR011711">
    <property type="entry name" value="GntR_C"/>
</dbReference>
<dbReference type="SMART" id="SM00895">
    <property type="entry name" value="FCD"/>
    <property type="match status" value="1"/>
</dbReference>
<keyword evidence="7" id="KW-1185">Reference proteome</keyword>
<dbReference type="Gene3D" id="1.20.120.530">
    <property type="entry name" value="GntR ligand-binding domain-like"/>
    <property type="match status" value="1"/>
</dbReference>
<feature type="domain" description="HTH gntR-type" evidence="5">
    <location>
        <begin position="24"/>
        <end position="91"/>
    </location>
</feature>
<dbReference type="Proteomes" id="UP001419910">
    <property type="component" value="Unassembled WGS sequence"/>
</dbReference>
<protein>
    <submittedName>
        <fullName evidence="6">GntR family transcriptional regulator</fullName>
    </submittedName>
</protein>
<evidence type="ECO:0000313" key="6">
    <source>
        <dbReference type="EMBL" id="MEN2790114.1"/>
    </source>
</evidence>
<keyword evidence="1" id="KW-0805">Transcription regulation</keyword>
<dbReference type="SUPFAM" id="SSF48008">
    <property type="entry name" value="GntR ligand-binding domain-like"/>
    <property type="match status" value="1"/>
</dbReference>
<evidence type="ECO:0000256" key="4">
    <source>
        <dbReference type="SAM" id="Coils"/>
    </source>
</evidence>
<dbReference type="Pfam" id="PF07729">
    <property type="entry name" value="FCD"/>
    <property type="match status" value="1"/>
</dbReference>
<dbReference type="PROSITE" id="PS50949">
    <property type="entry name" value="HTH_GNTR"/>
    <property type="match status" value="1"/>
</dbReference>
<keyword evidence="4" id="KW-0175">Coiled coil</keyword>
<dbReference type="InterPro" id="IPR008920">
    <property type="entry name" value="TF_FadR/GntR_C"/>
</dbReference>
<name>A0ABU9Y2T1_9SPHN</name>
<comment type="caution">
    <text evidence="6">The sequence shown here is derived from an EMBL/GenBank/DDBJ whole genome shotgun (WGS) entry which is preliminary data.</text>
</comment>
<dbReference type="InterPro" id="IPR000524">
    <property type="entry name" value="Tscrpt_reg_HTH_GntR"/>
</dbReference>
<dbReference type="Gene3D" id="1.10.10.10">
    <property type="entry name" value="Winged helix-like DNA-binding domain superfamily/Winged helix DNA-binding domain"/>
    <property type="match status" value="1"/>
</dbReference>